<sequence>MEVQARDKPNGRMCIHKPWNEAFNCKLQIGN</sequence>
<name>F9FYY2_FUSOF</name>
<dbReference type="AlphaFoldDB" id="F9FYY2"/>
<evidence type="ECO:0000313" key="1">
    <source>
        <dbReference type="EMBL" id="EGU77850.1"/>
    </source>
</evidence>
<dbReference type="EMBL" id="AFQF01002923">
    <property type="protein sequence ID" value="EGU77850.1"/>
    <property type="molecule type" value="Genomic_DNA"/>
</dbReference>
<comment type="caution">
    <text evidence="1">The sequence shown here is derived from an EMBL/GenBank/DDBJ whole genome shotgun (WGS) entry which is preliminary data.</text>
</comment>
<protein>
    <submittedName>
        <fullName evidence="1">Uncharacterized protein</fullName>
    </submittedName>
</protein>
<gene>
    <name evidence="1" type="ORF">FOXB_11614</name>
</gene>
<proteinExistence type="predicted"/>
<reference evidence="1" key="1">
    <citation type="journal article" date="2012" name="Mol. Plant Microbe Interact.">
        <title>A highly conserved effector in Fusarium oxysporum is required for full virulence on Arabidopsis.</title>
        <authorList>
            <person name="Thatcher L.F."/>
            <person name="Gardiner D.M."/>
            <person name="Kazan K."/>
            <person name="Manners J."/>
        </authorList>
    </citation>
    <scope>NUCLEOTIDE SEQUENCE [LARGE SCALE GENOMIC DNA]</scope>
    <source>
        <strain evidence="1">Fo5176</strain>
    </source>
</reference>
<accession>F9FYY2</accession>
<organism evidence="1">
    <name type="scientific">Fusarium oxysporum (strain Fo5176)</name>
    <name type="common">Fusarium vascular wilt</name>
    <dbReference type="NCBI Taxonomy" id="660025"/>
    <lineage>
        <taxon>Eukaryota</taxon>
        <taxon>Fungi</taxon>
        <taxon>Dikarya</taxon>
        <taxon>Ascomycota</taxon>
        <taxon>Pezizomycotina</taxon>
        <taxon>Sordariomycetes</taxon>
        <taxon>Hypocreomycetidae</taxon>
        <taxon>Hypocreales</taxon>
        <taxon>Nectriaceae</taxon>
        <taxon>Fusarium</taxon>
        <taxon>Fusarium oxysporum species complex</taxon>
    </lineage>
</organism>